<sequence length="316" mass="36775">MDRRRLLYFEWVIIDRCDMCCSYCIDKGVFAQKLSQDVLYVPGSELRTAEKIVELCSYAETVVVSICAAEPLMAVYIKEVLSILARSYNITVRLFTNLNRIVTYCEDIVRLSPRIEVVGSLHISYHNDEWVERIIKFINQYKNTVRLRLGQVDHELTLEDRKKLSRITRECGLPICFVTYIQPHSPSAASEASSQKAQNESKFPVSLGKRCCLGYSHFLINPDGTFKHGLWCTENKVGSFHDLQPSTFDQYMPAEMRKCPKVYCGCNYNVHDYDAYFETCKRLGYPKREIVQPVVERPRERLKRKISALRSKYLRF</sequence>
<reference evidence="1 2" key="1">
    <citation type="submission" date="2020-08" db="EMBL/GenBank/DDBJ databases">
        <title>Bridging the membrane lipid divide: bacteria of the FCB group superphylum have the potential to synthesize archaeal ether lipids.</title>
        <authorList>
            <person name="Villanueva L."/>
            <person name="Von Meijenfeldt F.A.B."/>
            <person name="Westbye A.B."/>
            <person name="Yadav S."/>
            <person name="Hopmans E.C."/>
            <person name="Dutilh B.E."/>
            <person name="Sinninghe Damste J.S."/>
        </authorList>
    </citation>
    <scope>NUCLEOTIDE SEQUENCE [LARGE SCALE GENOMIC DNA]</scope>
    <source>
        <strain evidence="1">NIOZ-UU27</strain>
    </source>
</reference>
<dbReference type="Gene3D" id="3.20.20.70">
    <property type="entry name" value="Aldolase class I"/>
    <property type="match status" value="1"/>
</dbReference>
<evidence type="ECO:0000313" key="1">
    <source>
        <dbReference type="EMBL" id="MBC8177194.1"/>
    </source>
</evidence>
<dbReference type="InterPro" id="IPR013785">
    <property type="entry name" value="Aldolase_TIM"/>
</dbReference>
<accession>A0A8J6N0Q1</accession>
<name>A0A8J6N0Q1_9DELT</name>
<dbReference type="EMBL" id="JACNJD010000197">
    <property type="protein sequence ID" value="MBC8177194.1"/>
    <property type="molecule type" value="Genomic_DNA"/>
</dbReference>
<dbReference type="SUPFAM" id="SSF102114">
    <property type="entry name" value="Radical SAM enzymes"/>
    <property type="match status" value="1"/>
</dbReference>
<dbReference type="Proteomes" id="UP000650524">
    <property type="component" value="Unassembled WGS sequence"/>
</dbReference>
<dbReference type="AlphaFoldDB" id="A0A8J6N0Q1"/>
<dbReference type="InterPro" id="IPR058240">
    <property type="entry name" value="rSAM_sf"/>
</dbReference>
<gene>
    <name evidence="1" type="ORF">H8E19_07285</name>
</gene>
<organism evidence="1 2">
    <name type="scientific">Candidatus Desulfacyla euxinica</name>
    <dbReference type="NCBI Taxonomy" id="2841693"/>
    <lineage>
        <taxon>Bacteria</taxon>
        <taxon>Deltaproteobacteria</taxon>
        <taxon>Candidatus Desulfacyla</taxon>
    </lineage>
</organism>
<protein>
    <recommendedName>
        <fullName evidence="3">Radical SAM protein</fullName>
    </recommendedName>
</protein>
<proteinExistence type="predicted"/>
<evidence type="ECO:0000313" key="2">
    <source>
        <dbReference type="Proteomes" id="UP000650524"/>
    </source>
</evidence>
<evidence type="ECO:0008006" key="3">
    <source>
        <dbReference type="Google" id="ProtNLM"/>
    </source>
</evidence>
<comment type="caution">
    <text evidence="1">The sequence shown here is derived from an EMBL/GenBank/DDBJ whole genome shotgun (WGS) entry which is preliminary data.</text>
</comment>